<sequence length="40" mass="4811">MYQEMMLPVMGSWRGKLLLCSIDAPLWFKYTKLQKKSKLF</sequence>
<accession>F5YE83</accession>
<organism evidence="1 2">
    <name type="scientific">Leadbettera azotonutricia (strain ATCC BAA-888 / DSM 13862 / ZAS-9)</name>
    <name type="common">Treponema azotonutricium</name>
    <dbReference type="NCBI Taxonomy" id="545695"/>
    <lineage>
        <taxon>Bacteria</taxon>
        <taxon>Pseudomonadati</taxon>
        <taxon>Spirochaetota</taxon>
        <taxon>Spirochaetia</taxon>
        <taxon>Spirochaetales</taxon>
        <taxon>Breznakiellaceae</taxon>
        <taxon>Leadbettera</taxon>
    </lineage>
</organism>
<dbReference type="HOGENOM" id="CLU_3298078_0_0_12"/>
<proteinExistence type="predicted"/>
<dbReference type="InParanoid" id="F5YE83"/>
<dbReference type="EMBL" id="CP001841">
    <property type="protein sequence ID" value="AEF80998.1"/>
    <property type="molecule type" value="Genomic_DNA"/>
</dbReference>
<dbReference type="Proteomes" id="UP000009222">
    <property type="component" value="Chromosome"/>
</dbReference>
<reference evidence="1 2" key="2">
    <citation type="journal article" date="2011" name="ISME J.">
        <title>RNA-seq reveals cooperative metabolic interactions between two termite-gut spirochete species in co-culture.</title>
        <authorList>
            <person name="Rosenthal A.Z."/>
            <person name="Matson E.G."/>
            <person name="Eldar A."/>
            <person name="Leadbetter J.R."/>
        </authorList>
    </citation>
    <scope>NUCLEOTIDE SEQUENCE [LARGE SCALE GENOMIC DNA]</scope>
    <source>
        <strain evidence="2">ATCC BAA-888 / DSM 13862 / ZAS-9</strain>
    </source>
</reference>
<dbReference type="KEGG" id="taz:TREAZ_0244"/>
<evidence type="ECO:0000313" key="1">
    <source>
        <dbReference type="EMBL" id="AEF80998.1"/>
    </source>
</evidence>
<gene>
    <name evidence="1" type="ordered locus">TREAZ_0244</name>
</gene>
<dbReference type="AlphaFoldDB" id="F5YE83"/>
<dbReference type="STRING" id="545695.TREAZ_0244"/>
<reference evidence="2" key="1">
    <citation type="submission" date="2009-12" db="EMBL/GenBank/DDBJ databases">
        <title>Complete sequence of Treponema azotonutricium strain ZAS-9.</title>
        <authorList>
            <person name="Tetu S.G."/>
            <person name="Matson E."/>
            <person name="Ren Q."/>
            <person name="Seshadri R."/>
            <person name="Elbourne L."/>
            <person name="Hassan K.A."/>
            <person name="Durkin A."/>
            <person name="Radune D."/>
            <person name="Mohamoud Y."/>
            <person name="Shay R."/>
            <person name="Jin S."/>
            <person name="Zhang X."/>
            <person name="Lucey K."/>
            <person name="Ballor N.R."/>
            <person name="Ottesen E."/>
            <person name="Rosenthal R."/>
            <person name="Allen A."/>
            <person name="Leadbetter J.R."/>
            <person name="Paulsen I.T."/>
        </authorList>
    </citation>
    <scope>NUCLEOTIDE SEQUENCE [LARGE SCALE GENOMIC DNA]</scope>
    <source>
        <strain evidence="2">ATCC BAA-888 / DSM 13862 / ZAS-9</strain>
    </source>
</reference>
<name>F5YE83_LEAAZ</name>
<keyword evidence="2" id="KW-1185">Reference proteome</keyword>
<evidence type="ECO:0000313" key="2">
    <source>
        <dbReference type="Proteomes" id="UP000009222"/>
    </source>
</evidence>
<protein>
    <submittedName>
        <fullName evidence="1">Uncharacterized protein</fullName>
    </submittedName>
</protein>